<evidence type="ECO:0000259" key="10">
    <source>
        <dbReference type="Pfam" id="PF00082"/>
    </source>
</evidence>
<evidence type="ECO:0000259" key="11">
    <source>
        <dbReference type="Pfam" id="PF02225"/>
    </source>
</evidence>
<evidence type="ECO:0000256" key="3">
    <source>
        <dbReference type="ARBA" id="ARBA00022670"/>
    </source>
</evidence>
<evidence type="ECO:0000256" key="9">
    <source>
        <dbReference type="SAM" id="SignalP"/>
    </source>
</evidence>
<sequence>MQLLLLVCLAISLSSTAGQADVSWNNNDNDIVGGRFIIEFADPVGLRKRAPLPRRFTRSLDVQHLDVFYNSLRASGIIATPRLNITSDVFDGISLHVENSAQIEGLKAVGDIKNVWPVRRLAKPKPIIHAVGDKAKAVWNSHENTGVLDLHAKGILGEGATVAIVDTVWAVDSVRFKVAGGTDIVGDDYYGQAFFPDPDPMGVTGHRTHVAGIVAASDDANFVSVAPKAKLLAYKVFGNIYNFTADDALVAAFVKAYDDGADVINASLGIPSGWPEGNDGATGPWYASSGSTGTEDIEVLDDACKSLPDNTPDLSNYLVLVRRGSCTFGVKGKNAVAAGANWIWFYNQPDMAPRYPTIQGPVSKGSAMISAADGEAVVKELAVGKNVTVSFKNKSPFFLPNELTGGKPEISTPGGNIYSTYPLALGGHTIFSGTSLSAPYATGVAALYIGRAGVRSKLGAAGIKELKAKLITSGNLVNFNNGASTSTKYLAPVAQQGGGYINAKKVFYDTSVFPGKLELNDTQYFRGEHYINIHNKGRQEVSYTLSHEAAGTINSFRPGYIDPQIFPPTFVNGTATVPFSTTRLTVKLGATSRVKITFTPPSISSDLFPIYSGAILITGSNGDTLLIPYLGVSGKMSTIPIWDLTKGEPRFLDNSSGDPLTAIRNFTLKGRDRPAAVLFSRFGAVENRWDIVSANWSEGLWTYPSACGGKEQLCGRCF</sequence>
<keyword evidence="4 9" id="KW-0732">Signal</keyword>
<feature type="signal peptide" evidence="9">
    <location>
        <begin position="1"/>
        <end position="18"/>
    </location>
</feature>
<gene>
    <name evidence="13" type="ORF">FN846DRAFT_1004262</name>
</gene>
<dbReference type="Gene3D" id="3.40.50.200">
    <property type="entry name" value="Peptidase S8/S53 domain"/>
    <property type="match status" value="1"/>
</dbReference>
<feature type="active site" description="Charge relay system" evidence="7 8">
    <location>
        <position position="206"/>
    </location>
</feature>
<dbReference type="SUPFAM" id="SSF52743">
    <property type="entry name" value="Subtilisin-like"/>
    <property type="match status" value="1"/>
</dbReference>
<evidence type="ECO:0000256" key="1">
    <source>
        <dbReference type="ARBA" id="ARBA00011073"/>
    </source>
</evidence>
<dbReference type="Pfam" id="PF00082">
    <property type="entry name" value="Peptidase_S8"/>
    <property type="match status" value="1"/>
</dbReference>
<evidence type="ECO:0000259" key="12">
    <source>
        <dbReference type="Pfam" id="PF06280"/>
    </source>
</evidence>
<evidence type="ECO:0000256" key="7">
    <source>
        <dbReference type="PIRSR" id="PIRSR615500-1"/>
    </source>
</evidence>
<feature type="chain" id="PRO_5023844846" evidence="9">
    <location>
        <begin position="19"/>
        <end position="718"/>
    </location>
</feature>
<dbReference type="GO" id="GO:0006508">
    <property type="term" value="P:proteolysis"/>
    <property type="evidence" value="ECO:0007669"/>
    <property type="project" value="UniProtKB-KW"/>
</dbReference>
<feature type="active site" description="Charge relay system" evidence="7 8">
    <location>
        <position position="435"/>
    </location>
</feature>
<dbReference type="GO" id="GO:0004252">
    <property type="term" value="F:serine-type endopeptidase activity"/>
    <property type="evidence" value="ECO:0007669"/>
    <property type="project" value="UniProtKB-UniRule"/>
</dbReference>
<dbReference type="InterPro" id="IPR003137">
    <property type="entry name" value="PA_domain"/>
</dbReference>
<evidence type="ECO:0000256" key="2">
    <source>
        <dbReference type="ARBA" id="ARBA00022512"/>
    </source>
</evidence>
<dbReference type="InterPro" id="IPR023828">
    <property type="entry name" value="Peptidase_S8_Ser-AS"/>
</dbReference>
<evidence type="ECO:0000256" key="5">
    <source>
        <dbReference type="ARBA" id="ARBA00022801"/>
    </source>
</evidence>
<feature type="domain" description="C5a peptidase/Subtilisin-like protease SBT2-like Fn3-like" evidence="12">
    <location>
        <begin position="518"/>
        <end position="630"/>
    </location>
</feature>
<feature type="domain" description="Peptidase S8/S53" evidence="10">
    <location>
        <begin position="157"/>
        <end position="450"/>
    </location>
</feature>
<keyword evidence="6 8" id="KW-0720">Serine protease</keyword>
<reference evidence="13 14" key="1">
    <citation type="submission" date="2019-09" db="EMBL/GenBank/DDBJ databases">
        <title>Draft genome of the ectomycorrhizal ascomycete Sphaerosporella brunnea.</title>
        <authorList>
            <consortium name="DOE Joint Genome Institute"/>
            <person name="Benucci G.M."/>
            <person name="Marozzi G."/>
            <person name="Antonielli L."/>
            <person name="Sanchez S."/>
            <person name="Marco P."/>
            <person name="Wang X."/>
            <person name="Falini L.B."/>
            <person name="Barry K."/>
            <person name="Haridas S."/>
            <person name="Lipzen A."/>
            <person name="Labutti K."/>
            <person name="Grigoriev I.V."/>
            <person name="Murat C."/>
            <person name="Martin F."/>
            <person name="Albertini E."/>
            <person name="Donnini D."/>
            <person name="Bonito G."/>
        </authorList>
    </citation>
    <scope>NUCLEOTIDE SEQUENCE [LARGE SCALE GENOMIC DNA]</scope>
    <source>
        <strain evidence="13 14">Sb_GMNB300</strain>
    </source>
</reference>
<dbReference type="InterPro" id="IPR010435">
    <property type="entry name" value="C5a/SBT2-like_Fn3"/>
</dbReference>
<dbReference type="Pfam" id="PF06280">
    <property type="entry name" value="fn3_5"/>
    <property type="match status" value="1"/>
</dbReference>
<dbReference type="PRINTS" id="PR00723">
    <property type="entry name" value="SUBTILISIN"/>
</dbReference>
<dbReference type="OrthoDB" id="10256524at2759"/>
<dbReference type="AlphaFoldDB" id="A0A5J5F392"/>
<dbReference type="GO" id="GO:0016020">
    <property type="term" value="C:membrane"/>
    <property type="evidence" value="ECO:0007669"/>
    <property type="project" value="InterPro"/>
</dbReference>
<protein>
    <submittedName>
        <fullName evidence="13">Peptidase S8/S53 domain-containing protein</fullName>
    </submittedName>
</protein>
<evidence type="ECO:0000256" key="8">
    <source>
        <dbReference type="PROSITE-ProRule" id="PRU01240"/>
    </source>
</evidence>
<comment type="caution">
    <text evidence="13">The sequence shown here is derived from an EMBL/GenBank/DDBJ whole genome shotgun (WGS) entry which is preliminary data.</text>
</comment>
<name>A0A5J5F392_9PEZI</name>
<feature type="active site" description="Charge relay system" evidence="7 8">
    <location>
        <position position="166"/>
    </location>
</feature>
<dbReference type="InterPro" id="IPR015500">
    <property type="entry name" value="Peptidase_S8_subtilisin-rel"/>
</dbReference>
<keyword evidence="2" id="KW-0964">Secreted</keyword>
<accession>A0A5J5F392</accession>
<keyword evidence="5 8" id="KW-0378">Hydrolase</keyword>
<keyword evidence="14" id="KW-1185">Reference proteome</keyword>
<keyword evidence="3 8" id="KW-0645">Protease</keyword>
<dbReference type="InParanoid" id="A0A5J5F392"/>
<dbReference type="EMBL" id="VXIS01000042">
    <property type="protein sequence ID" value="KAA8910772.1"/>
    <property type="molecule type" value="Genomic_DNA"/>
</dbReference>
<comment type="similarity">
    <text evidence="1 8">Belongs to the peptidase S8 family.</text>
</comment>
<dbReference type="PANTHER" id="PTHR43806:SF66">
    <property type="entry name" value="SERIN ENDOPEPTIDASE"/>
    <property type="match status" value="1"/>
</dbReference>
<dbReference type="InterPro" id="IPR036852">
    <property type="entry name" value="Peptidase_S8/S53_dom_sf"/>
</dbReference>
<dbReference type="InterPro" id="IPR000209">
    <property type="entry name" value="Peptidase_S8/S53_dom"/>
</dbReference>
<feature type="domain" description="PA" evidence="11">
    <location>
        <begin position="302"/>
        <end position="376"/>
    </location>
</feature>
<keyword evidence="2" id="KW-0134">Cell wall</keyword>
<dbReference type="Pfam" id="PF02225">
    <property type="entry name" value="PA"/>
    <property type="match status" value="1"/>
</dbReference>
<dbReference type="InterPro" id="IPR050131">
    <property type="entry name" value="Peptidase_S8_subtilisin-like"/>
</dbReference>
<dbReference type="PROSITE" id="PS51892">
    <property type="entry name" value="SUBTILASE"/>
    <property type="match status" value="1"/>
</dbReference>
<evidence type="ECO:0000256" key="4">
    <source>
        <dbReference type="ARBA" id="ARBA00022729"/>
    </source>
</evidence>
<evidence type="ECO:0000313" key="14">
    <source>
        <dbReference type="Proteomes" id="UP000326924"/>
    </source>
</evidence>
<evidence type="ECO:0000313" key="13">
    <source>
        <dbReference type="EMBL" id="KAA8910772.1"/>
    </source>
</evidence>
<dbReference type="PANTHER" id="PTHR43806">
    <property type="entry name" value="PEPTIDASE S8"/>
    <property type="match status" value="1"/>
</dbReference>
<proteinExistence type="inferred from homology"/>
<dbReference type="PROSITE" id="PS00138">
    <property type="entry name" value="SUBTILASE_SER"/>
    <property type="match status" value="1"/>
</dbReference>
<organism evidence="13 14">
    <name type="scientific">Sphaerosporella brunnea</name>
    <dbReference type="NCBI Taxonomy" id="1250544"/>
    <lineage>
        <taxon>Eukaryota</taxon>
        <taxon>Fungi</taxon>
        <taxon>Dikarya</taxon>
        <taxon>Ascomycota</taxon>
        <taxon>Pezizomycotina</taxon>
        <taxon>Pezizomycetes</taxon>
        <taxon>Pezizales</taxon>
        <taxon>Pyronemataceae</taxon>
        <taxon>Sphaerosporella</taxon>
    </lineage>
</organism>
<evidence type="ECO:0000256" key="6">
    <source>
        <dbReference type="ARBA" id="ARBA00022825"/>
    </source>
</evidence>
<dbReference type="Proteomes" id="UP000326924">
    <property type="component" value="Unassembled WGS sequence"/>
</dbReference>